<dbReference type="EMBL" id="BX284605">
    <property type="protein sequence ID" value="CCD70578.1"/>
    <property type="molecule type" value="Genomic_DNA"/>
</dbReference>
<dbReference type="UCSC" id="T28A11.22">
    <property type="organism name" value="c. elegans"/>
</dbReference>
<dbReference type="InterPro" id="IPR029071">
    <property type="entry name" value="Ubiquitin-like_domsf"/>
</dbReference>
<keyword evidence="3" id="KW-1185">Reference proteome</keyword>
<organism evidence="2 3">
    <name type="scientific">Caenorhabditis elegans</name>
    <dbReference type="NCBI Taxonomy" id="6239"/>
    <lineage>
        <taxon>Eukaryota</taxon>
        <taxon>Metazoa</taxon>
        <taxon>Ecdysozoa</taxon>
        <taxon>Nematoda</taxon>
        <taxon>Chromadorea</taxon>
        <taxon>Rhabditida</taxon>
        <taxon>Rhabditina</taxon>
        <taxon>Rhabditomorpha</taxon>
        <taxon>Rhabditoidea</taxon>
        <taxon>Rhabditidae</taxon>
        <taxon>Peloderinae</taxon>
        <taxon>Caenorhabditis</taxon>
    </lineage>
</organism>
<dbReference type="Pfam" id="PF00240">
    <property type="entry name" value="ubiquitin"/>
    <property type="match status" value="1"/>
</dbReference>
<dbReference type="InParanoid" id="Q4PIS6"/>
<dbReference type="WormBase" id="T28A11.22">
    <property type="protein sequence ID" value="CE38876"/>
    <property type="gene ID" value="WBGene00044526"/>
</dbReference>
<dbReference type="AGR" id="WB:WBGene00044526"/>
<dbReference type="KEGG" id="cel:CELE_T28A11.22"/>
<dbReference type="HOGENOM" id="CLU_1572018_0_0_1"/>
<evidence type="ECO:0000313" key="3">
    <source>
        <dbReference type="Proteomes" id="UP000001940"/>
    </source>
</evidence>
<dbReference type="Bgee" id="WBGene00044526">
    <property type="expression patterns" value="Expressed in embryo and 3 other cell types or tissues"/>
</dbReference>
<dbReference type="PROSITE" id="PS50053">
    <property type="entry name" value="UBIQUITIN_2"/>
    <property type="match status" value="1"/>
</dbReference>
<dbReference type="GeneID" id="3896852"/>
<protein>
    <submittedName>
        <fullName evidence="2">Ubiquitin-like domain-containing protein</fullName>
    </submittedName>
</protein>
<dbReference type="CDD" id="cd17039">
    <property type="entry name" value="Ubl_ubiquitin_like"/>
    <property type="match status" value="1"/>
</dbReference>
<evidence type="ECO:0000259" key="1">
    <source>
        <dbReference type="PROSITE" id="PS50053"/>
    </source>
</evidence>
<dbReference type="Gene3D" id="3.10.20.90">
    <property type="entry name" value="Phosphatidylinositol 3-kinase Catalytic Subunit, Chain A, domain 1"/>
    <property type="match status" value="1"/>
</dbReference>
<evidence type="ECO:0000313" key="4">
    <source>
        <dbReference type="WormBase" id="T28A11.22"/>
    </source>
</evidence>
<feature type="domain" description="Ubiquitin-like" evidence="1">
    <location>
        <begin position="88"/>
        <end position="159"/>
    </location>
</feature>
<proteinExistence type="predicted"/>
<reference evidence="2 3" key="1">
    <citation type="journal article" date="1998" name="Science">
        <title>Genome sequence of the nematode C. elegans: a platform for investigating biology.</title>
        <authorList>
            <consortium name="The C. elegans sequencing consortium"/>
            <person name="Sulson J.E."/>
            <person name="Waterston R."/>
        </authorList>
    </citation>
    <scope>NUCLEOTIDE SEQUENCE [LARGE SCALE GENOMIC DNA]</scope>
    <source>
        <strain evidence="2 3">Bristol N2</strain>
    </source>
</reference>
<dbReference type="SMR" id="Q4PIS6"/>
<dbReference type="Proteomes" id="UP000001940">
    <property type="component" value="Chromosome V"/>
</dbReference>
<dbReference type="SUPFAM" id="SSF54236">
    <property type="entry name" value="Ubiquitin-like"/>
    <property type="match status" value="1"/>
</dbReference>
<sequence>MKPSTSRFVKPHFKHSPIRQLREFESSSENLLEPDDLDSPRNRTFFKKLRNAMKNRKLLQTKKVWEEEEEEDKYFEEKPKHEPIDYSLDLTIRVNGNVLRNRVSSLLTIRDLKHLVHCQTNYPESIMWIVWNGRRLDRDEWTLYEYHITDDSNIFMHLSFNPNIHYQGNG</sequence>
<dbReference type="AlphaFoldDB" id="Q4PIS6"/>
<dbReference type="PaxDb" id="6239-T28A11.22"/>
<dbReference type="InterPro" id="IPR000626">
    <property type="entry name" value="Ubiquitin-like_dom"/>
</dbReference>
<gene>
    <name evidence="2" type="ORF">CELE_T28A11.22</name>
    <name evidence="2 4" type="ORF">T28A11.22</name>
</gene>
<evidence type="ECO:0000313" key="2">
    <source>
        <dbReference type="EMBL" id="CCD70578.1"/>
    </source>
</evidence>
<name>Q4PIS6_CAEEL</name>
<dbReference type="RefSeq" id="NP_001033505.1">
    <property type="nucleotide sequence ID" value="NM_001038416.1"/>
</dbReference>
<dbReference type="CTD" id="3896852"/>
<accession>Q4PIS6</accession>